<feature type="domain" description="Histone deacetylase" evidence="6">
    <location>
        <begin position="31"/>
        <end position="343"/>
    </location>
</feature>
<protein>
    <submittedName>
        <fullName evidence="7">Histone deacetylase family protein</fullName>
    </submittedName>
</protein>
<keyword evidence="4" id="KW-0378">Hydrolase</keyword>
<dbReference type="CDD" id="cd10001">
    <property type="entry name" value="HDAC_classII_APAH"/>
    <property type="match status" value="1"/>
</dbReference>
<evidence type="ECO:0000256" key="1">
    <source>
        <dbReference type="ARBA" id="ARBA00001947"/>
    </source>
</evidence>
<proteinExistence type="inferred from homology"/>
<evidence type="ECO:0000256" key="5">
    <source>
        <dbReference type="ARBA" id="ARBA00022833"/>
    </source>
</evidence>
<evidence type="ECO:0000313" key="7">
    <source>
        <dbReference type="EMBL" id="NYT39000.1"/>
    </source>
</evidence>
<evidence type="ECO:0000256" key="2">
    <source>
        <dbReference type="ARBA" id="ARBA00005947"/>
    </source>
</evidence>
<dbReference type="InterPro" id="IPR000286">
    <property type="entry name" value="HDACs"/>
</dbReference>
<reference evidence="7 8" key="1">
    <citation type="submission" date="2020-07" db="EMBL/GenBank/DDBJ databases">
        <title>Taxonomic revisions and descriptions of new bacterial species based on genomic comparisons in the high-G+C-content subgroup of the family Alcaligenaceae.</title>
        <authorList>
            <person name="Szabo A."/>
            <person name="Felfoldi T."/>
        </authorList>
    </citation>
    <scope>NUCLEOTIDE SEQUENCE [LARGE SCALE GENOMIC DNA]</scope>
    <source>
        <strain evidence="7 8">DSM 25264</strain>
    </source>
</reference>
<sequence>MRAYFAPEQLKHDPKQFMWEGRIVDPKDVKERTDALLRALAALNIPVYAPDDFDLSPLQAVHAQGYLDFLQHAYEHWQTLRNPGIEVLPSHSPYYNGRIEQLSRPECPSTSPVARAGYYLGDLSSPMGPHTWESSLRSAHSAVAAARAVLAGDQAAYALCRPSGHHVRHDCAAGFCYLNNGAIAVQQLRERFSRVAVLDIDVHHGDGTQQIFYGRSDVLTVSLHADPIDYYPFFTGYTHETGYGEGEGYNLNLPMPRGSTDDAWLQQFQIACERIADFRPQALMIALGFDAHVDDPLGVLSLSDDCFRKVGASIAALGLPTVLVQEGGYAVDVIGASLQAFLEGFLGRKAAPFAAIP</sequence>
<dbReference type="OrthoDB" id="9808367at2"/>
<dbReference type="EMBL" id="JACCEW010000009">
    <property type="protein sequence ID" value="NYT39000.1"/>
    <property type="molecule type" value="Genomic_DNA"/>
</dbReference>
<dbReference type="GO" id="GO:0004407">
    <property type="term" value="F:histone deacetylase activity"/>
    <property type="evidence" value="ECO:0007669"/>
    <property type="project" value="TreeGrafter"/>
</dbReference>
<dbReference type="InterPro" id="IPR037138">
    <property type="entry name" value="His_deacetylse_dom_sf"/>
</dbReference>
<evidence type="ECO:0000256" key="4">
    <source>
        <dbReference type="ARBA" id="ARBA00022801"/>
    </source>
</evidence>
<gene>
    <name evidence="7" type="ORF">H0A68_19170</name>
</gene>
<organism evidence="7 8">
    <name type="scientific">Allopusillimonas soli</name>
    <dbReference type="NCBI Taxonomy" id="659016"/>
    <lineage>
        <taxon>Bacteria</taxon>
        <taxon>Pseudomonadati</taxon>
        <taxon>Pseudomonadota</taxon>
        <taxon>Betaproteobacteria</taxon>
        <taxon>Burkholderiales</taxon>
        <taxon>Alcaligenaceae</taxon>
        <taxon>Allopusillimonas</taxon>
    </lineage>
</organism>
<dbReference type="SUPFAM" id="SSF52768">
    <property type="entry name" value="Arginase/deacetylase"/>
    <property type="match status" value="1"/>
</dbReference>
<keyword evidence="3" id="KW-0479">Metal-binding</keyword>
<dbReference type="InterPro" id="IPR023801">
    <property type="entry name" value="His_deacetylse_dom"/>
</dbReference>
<dbReference type="RefSeq" id="WP_129971523.1">
    <property type="nucleotide sequence ID" value="NZ_JACCEW010000009.1"/>
</dbReference>
<dbReference type="Proteomes" id="UP000580517">
    <property type="component" value="Unassembled WGS sequence"/>
</dbReference>
<accession>A0A853FJT8</accession>
<keyword evidence="5" id="KW-0862">Zinc</keyword>
<dbReference type="PRINTS" id="PR01270">
    <property type="entry name" value="HDASUPER"/>
</dbReference>
<dbReference type="GO" id="GO:0046872">
    <property type="term" value="F:metal ion binding"/>
    <property type="evidence" value="ECO:0007669"/>
    <property type="project" value="UniProtKB-KW"/>
</dbReference>
<dbReference type="GO" id="GO:0016787">
    <property type="term" value="F:hydrolase activity"/>
    <property type="evidence" value="ECO:0007669"/>
    <property type="project" value="UniProtKB-KW"/>
</dbReference>
<evidence type="ECO:0000313" key="8">
    <source>
        <dbReference type="Proteomes" id="UP000580517"/>
    </source>
</evidence>
<dbReference type="PANTHER" id="PTHR10625:SF17">
    <property type="entry name" value="HISTONE DEACETYLASE 8"/>
    <property type="match status" value="1"/>
</dbReference>
<evidence type="ECO:0000259" key="6">
    <source>
        <dbReference type="Pfam" id="PF00850"/>
    </source>
</evidence>
<dbReference type="Pfam" id="PF00850">
    <property type="entry name" value="Hist_deacetyl"/>
    <property type="match status" value="1"/>
</dbReference>
<dbReference type="Gene3D" id="3.40.800.20">
    <property type="entry name" value="Histone deacetylase domain"/>
    <property type="match status" value="1"/>
</dbReference>
<dbReference type="AlphaFoldDB" id="A0A853FJT8"/>
<dbReference type="GO" id="GO:0040029">
    <property type="term" value="P:epigenetic regulation of gene expression"/>
    <property type="evidence" value="ECO:0007669"/>
    <property type="project" value="TreeGrafter"/>
</dbReference>
<comment type="cofactor">
    <cofactor evidence="1">
        <name>Zn(2+)</name>
        <dbReference type="ChEBI" id="CHEBI:29105"/>
    </cofactor>
</comment>
<dbReference type="PANTHER" id="PTHR10625">
    <property type="entry name" value="HISTONE DEACETYLASE HDAC1-RELATED"/>
    <property type="match status" value="1"/>
</dbReference>
<comment type="similarity">
    <text evidence="2">Belongs to the histone deacetylase family.</text>
</comment>
<evidence type="ECO:0000256" key="3">
    <source>
        <dbReference type="ARBA" id="ARBA00022723"/>
    </source>
</evidence>
<keyword evidence="8" id="KW-1185">Reference proteome</keyword>
<dbReference type="InterPro" id="IPR023696">
    <property type="entry name" value="Ureohydrolase_dom_sf"/>
</dbReference>
<comment type="caution">
    <text evidence="7">The sequence shown here is derived from an EMBL/GenBank/DDBJ whole genome shotgun (WGS) entry which is preliminary data.</text>
</comment>
<name>A0A853FJT8_9BURK</name>